<accession>A0AAV5B9W4</accession>
<name>A0AAV5B9W4_9ACTN</name>
<dbReference type="InterPro" id="IPR010979">
    <property type="entry name" value="Ribosomal_uS13-like_H2TH"/>
</dbReference>
<dbReference type="Proteomes" id="UP001055025">
    <property type="component" value="Unassembled WGS sequence"/>
</dbReference>
<feature type="domain" description="Integration host factor-like helix-two turn-helix" evidence="1">
    <location>
        <begin position="32"/>
        <end position="98"/>
    </location>
</feature>
<proteinExistence type="predicted"/>
<organism evidence="2 3">
    <name type="scientific">Granulimonas faecalis</name>
    <dbReference type="NCBI Taxonomy" id="2894155"/>
    <lineage>
        <taxon>Bacteria</taxon>
        <taxon>Bacillati</taxon>
        <taxon>Actinomycetota</taxon>
        <taxon>Coriobacteriia</taxon>
        <taxon>Coriobacteriales</taxon>
        <taxon>Kribbibacteriaceae</taxon>
        <taxon>Granulimonas</taxon>
    </lineage>
</organism>
<dbReference type="EMBL" id="BQKC01000002">
    <property type="protein sequence ID" value="GJM56265.1"/>
    <property type="molecule type" value="Genomic_DNA"/>
</dbReference>
<gene>
    <name evidence="2" type="ORF">ATOP_19200</name>
</gene>
<protein>
    <recommendedName>
        <fullName evidence="1">Integration host factor-like helix-two turn-helix domain-containing protein</fullName>
    </recommendedName>
</protein>
<dbReference type="InterPro" id="IPR047806">
    <property type="entry name" value="IHF_actinobact"/>
</dbReference>
<evidence type="ECO:0000259" key="1">
    <source>
        <dbReference type="Pfam" id="PF22525"/>
    </source>
</evidence>
<sequence>MALPDLTPEQRAANLAKAAAARHARAELLARVKDGTTTVAEVLASDDETCRRLPVRSLLKALPGLGNAKVAKIMEELGIPEKRRVAGLGARQREALAEAVPR</sequence>
<dbReference type="RefSeq" id="WP_135978596.1">
    <property type="nucleotide sequence ID" value="NZ_BQKC01000002.1"/>
</dbReference>
<dbReference type="Pfam" id="PF22525">
    <property type="entry name" value="H2TH_5"/>
    <property type="match status" value="1"/>
</dbReference>
<keyword evidence="3" id="KW-1185">Reference proteome</keyword>
<dbReference type="GO" id="GO:0003676">
    <property type="term" value="F:nucleic acid binding"/>
    <property type="evidence" value="ECO:0007669"/>
    <property type="project" value="InterPro"/>
</dbReference>
<dbReference type="InterPro" id="IPR055201">
    <property type="entry name" value="IHF-like_H2TH"/>
</dbReference>
<evidence type="ECO:0000313" key="3">
    <source>
        <dbReference type="Proteomes" id="UP001055025"/>
    </source>
</evidence>
<evidence type="ECO:0000313" key="2">
    <source>
        <dbReference type="EMBL" id="GJM56265.1"/>
    </source>
</evidence>
<dbReference type="AlphaFoldDB" id="A0AAV5B9W4"/>
<comment type="caution">
    <text evidence="2">The sequence shown here is derived from an EMBL/GenBank/DDBJ whole genome shotgun (WGS) entry which is preliminary data.</text>
</comment>
<dbReference type="Gene3D" id="1.10.8.50">
    <property type="match status" value="1"/>
</dbReference>
<reference evidence="2" key="1">
    <citation type="journal article" date="2022" name="Int. J. Syst. Evol. Microbiol.">
        <title>Granulimonas faecalis gen. nov., sp. nov., and Leptogranulimonas caecicola gen. nov., sp. nov., novel lactate-producing Atopobiaceae bacteria isolated from mouse intestines, and an emended description of the family Atopobiaceae.</title>
        <authorList>
            <person name="Morinaga K."/>
            <person name="Kusada H."/>
            <person name="Sakamoto S."/>
            <person name="Murakami T."/>
            <person name="Toyoda A."/>
            <person name="Mori H."/>
            <person name="Meng X.Y."/>
            <person name="Takashino M."/>
            <person name="Murotomi K."/>
            <person name="Tamaki H."/>
        </authorList>
    </citation>
    <scope>NUCLEOTIDE SEQUENCE</scope>
    <source>
        <strain evidence="2">OPF53</strain>
    </source>
</reference>
<dbReference type="NCBIfam" id="NF041260">
    <property type="entry name" value="actino_IHF"/>
    <property type="match status" value="1"/>
</dbReference>
<dbReference type="SUPFAM" id="SSF46946">
    <property type="entry name" value="S13-like H2TH domain"/>
    <property type="match status" value="1"/>
</dbReference>